<protein>
    <recommendedName>
        <fullName evidence="3">BioF2-like acetyltransferase domain-containing protein</fullName>
    </recommendedName>
</protein>
<dbReference type="Gene3D" id="3.40.630.30">
    <property type="match status" value="1"/>
</dbReference>
<reference evidence="1 2" key="1">
    <citation type="submission" date="2020-04" db="EMBL/GenBank/DDBJ databases">
        <title>Flammeovirga sp. SR4, a novel species isolated from seawater.</title>
        <authorList>
            <person name="Wang X."/>
        </authorList>
    </citation>
    <scope>NUCLEOTIDE SEQUENCE [LARGE SCALE GENOMIC DNA]</scope>
    <source>
        <strain evidence="1 2">ATCC 23126</strain>
    </source>
</reference>
<proteinExistence type="predicted"/>
<organism evidence="1 2">
    <name type="scientific">Flammeovirga aprica JL-4</name>
    <dbReference type="NCBI Taxonomy" id="694437"/>
    <lineage>
        <taxon>Bacteria</taxon>
        <taxon>Pseudomonadati</taxon>
        <taxon>Bacteroidota</taxon>
        <taxon>Cytophagia</taxon>
        <taxon>Cytophagales</taxon>
        <taxon>Flammeovirgaceae</taxon>
        <taxon>Flammeovirga</taxon>
    </lineage>
</organism>
<name>A0A7X9RZ52_9BACT</name>
<dbReference type="RefSeq" id="WP_169659521.1">
    <property type="nucleotide sequence ID" value="NZ_JABANE010000093.1"/>
</dbReference>
<sequence>MKAVLKKRKELDTKLWDDCIAHSPQSLLFAYSWYLDLVAPDWWGVVVEHNGKYVWAMPFPIYDKMNFHFIKMPLFTPELGYFSALTNASSFLPEAIRLIKEYVPYCIEYIGNNGGDYPGFEWGQDLKIELSKGYENNISRFSKTKRKNVRQSIKRNNTPVLDQNIEGFLHLFRQFTLPKIGVTDDQEISTLLRKILHILIEKKCLRIYSVYGENHKIEASSIYIAHESRWQYFLNTADIKEKNKHGRLLIFSQFLKEKTETQKPLHLGAYIQMPSSTSAYEHEVRKHFEQLTNEKIKVPFTSWNNLPWYINLPHQIKKIIFKKVFKY</sequence>
<accession>A0A7X9RZ52</accession>
<gene>
    <name evidence="1" type="ORF">HHU12_25285</name>
</gene>
<comment type="caution">
    <text evidence="1">The sequence shown here is derived from an EMBL/GenBank/DDBJ whole genome shotgun (WGS) entry which is preliminary data.</text>
</comment>
<evidence type="ECO:0000313" key="1">
    <source>
        <dbReference type="EMBL" id="NME71304.1"/>
    </source>
</evidence>
<dbReference type="EMBL" id="JABANE010000093">
    <property type="protein sequence ID" value="NME71304.1"/>
    <property type="molecule type" value="Genomic_DNA"/>
</dbReference>
<dbReference type="Proteomes" id="UP000576082">
    <property type="component" value="Unassembled WGS sequence"/>
</dbReference>
<keyword evidence="2" id="KW-1185">Reference proteome</keyword>
<dbReference type="AlphaFoldDB" id="A0A7X9RZ52"/>
<evidence type="ECO:0008006" key="3">
    <source>
        <dbReference type="Google" id="ProtNLM"/>
    </source>
</evidence>
<evidence type="ECO:0000313" key="2">
    <source>
        <dbReference type="Proteomes" id="UP000576082"/>
    </source>
</evidence>